<evidence type="ECO:0000256" key="1">
    <source>
        <dbReference type="ARBA" id="ARBA00010199"/>
    </source>
</evidence>
<dbReference type="PANTHER" id="PTHR11206">
    <property type="entry name" value="MULTIDRUG RESISTANCE PROTEIN"/>
    <property type="match status" value="1"/>
</dbReference>
<dbReference type="OrthoDB" id="543973at2759"/>
<dbReference type="GeneID" id="9838145"/>
<evidence type="ECO:0000256" key="2">
    <source>
        <dbReference type="RuleBase" id="RU004914"/>
    </source>
</evidence>
<accession>Q00TR7</accession>
<feature type="compositionally biased region" description="Polar residues" evidence="3">
    <location>
        <begin position="15"/>
        <end position="24"/>
    </location>
</feature>
<reference evidence="5" key="3">
    <citation type="submission" date="2017-04" db="EMBL/GenBank/DDBJ databases">
        <title>Population genomics of picophytoplankton unveils novel chromosome hypervariability.</title>
        <authorList>
            <consortium name="DOE Joint Genome Institute"/>
            <person name="Blanc-Mathieu R."/>
            <person name="Krasovec M."/>
            <person name="Hebrard M."/>
            <person name="Yau S."/>
            <person name="Desgranges E."/>
            <person name="Martin J."/>
            <person name="Schackwitz W."/>
            <person name="Kuo A."/>
            <person name="Salin G."/>
            <person name="Donnadieu C."/>
            <person name="Desdevises Y."/>
            <person name="Sanchez-Ferandin S."/>
            <person name="Moreau H."/>
            <person name="Rivals E."/>
            <person name="Grigoriev I.V."/>
            <person name="Grimsley N."/>
            <person name="Eyre-Walker A."/>
            <person name="Piganeau G."/>
        </authorList>
    </citation>
    <scope>NUCLEOTIDE SEQUENCE [LARGE SCALE GENOMIC DNA]</scope>
    <source>
        <strain evidence="5">RCC 1115</strain>
    </source>
</reference>
<dbReference type="OMA" id="CMLALEA"/>
<keyword evidence="2" id="KW-1133">Transmembrane helix</keyword>
<feature type="compositionally biased region" description="Basic and acidic residues" evidence="3">
    <location>
        <begin position="1"/>
        <end position="11"/>
    </location>
</feature>
<keyword evidence="2" id="KW-0472">Membrane</keyword>
<feature type="transmembrane region" description="Helical" evidence="2">
    <location>
        <begin position="299"/>
        <end position="319"/>
    </location>
</feature>
<dbReference type="InterPro" id="IPR002528">
    <property type="entry name" value="MATE_fam"/>
</dbReference>
<reference evidence="4" key="2">
    <citation type="journal article" date="2014" name="BMC Genomics">
        <title>An improved genome of the model marine alga Ostreococcus tauri unfolds by assessing Illumina de novo assemblies.</title>
        <authorList>
            <person name="Blanc-Mathieu R."/>
            <person name="Verhelst B."/>
            <person name="Derelle E."/>
            <person name="Rombauts S."/>
            <person name="Bouget F.Y."/>
            <person name="Carre I."/>
            <person name="Chateau A."/>
            <person name="Eyre-Walker A."/>
            <person name="Grimsley N."/>
            <person name="Moreau H."/>
            <person name="Piegu B."/>
            <person name="Rivals E."/>
            <person name="Schackwitz W."/>
            <person name="Van de Peer Y."/>
            <person name="Piganeau G."/>
        </authorList>
    </citation>
    <scope>NUCLEOTIDE SEQUENCE</scope>
    <source>
        <strain evidence="4">RCC4221</strain>
    </source>
</reference>
<dbReference type="GO" id="GO:0042910">
    <property type="term" value="F:xenobiotic transmembrane transporter activity"/>
    <property type="evidence" value="ECO:0007669"/>
    <property type="project" value="InterPro"/>
</dbReference>
<comment type="caution">
    <text evidence="2">Lacks conserved residue(s) required for the propagation of feature annotation.</text>
</comment>
<dbReference type="AlphaFoldDB" id="Q00TR7"/>
<feature type="transmembrane region" description="Helical" evidence="2">
    <location>
        <begin position="442"/>
        <end position="463"/>
    </location>
</feature>
<dbReference type="Pfam" id="PF01554">
    <property type="entry name" value="MatE"/>
    <property type="match status" value="2"/>
</dbReference>
<feature type="transmembrane region" description="Helical" evidence="2">
    <location>
        <begin position="340"/>
        <end position="362"/>
    </location>
</feature>
<dbReference type="Proteomes" id="UP000195557">
    <property type="component" value="Unassembled WGS sequence"/>
</dbReference>
<gene>
    <name evidence="5" type="ORF">BE221DRAFT_77277</name>
    <name evidence="4" type="ORF">OT_ostta17g00170</name>
</gene>
<feature type="transmembrane region" description="Helical" evidence="2">
    <location>
        <begin position="382"/>
        <end position="404"/>
    </location>
</feature>
<dbReference type="InParanoid" id="Q00TR7"/>
<evidence type="ECO:0000313" key="6">
    <source>
        <dbReference type="Proteomes" id="UP000009170"/>
    </source>
</evidence>
<feature type="transmembrane region" description="Helical" evidence="2">
    <location>
        <begin position="151"/>
        <end position="169"/>
    </location>
</feature>
<reference evidence="4 6" key="1">
    <citation type="journal article" date="2006" name="Proc. Natl. Acad. Sci. U.S.A.">
        <title>Genome analysis of the smallest free-living eukaryote Ostreococcus tauri unveils many unique features.</title>
        <authorList>
            <person name="Derelle E."/>
            <person name="Ferraz C."/>
            <person name="Rombauts S."/>
            <person name="Rouze P."/>
            <person name="Worden A.Z."/>
            <person name="Robbens S."/>
            <person name="Partensky F."/>
            <person name="Degroeve S."/>
            <person name="Echeynie S."/>
            <person name="Cooke R."/>
            <person name="Saeys Y."/>
            <person name="Wuyts J."/>
            <person name="Jabbari K."/>
            <person name="Bowler C."/>
            <person name="Panaud O."/>
            <person name="Piegu B."/>
            <person name="Ball S.G."/>
            <person name="Ral J.-P."/>
            <person name="Bouget F.-Y."/>
            <person name="Piganeau G."/>
            <person name="De Baets B."/>
            <person name="Picard A."/>
            <person name="Delseny M."/>
            <person name="Demaille J."/>
            <person name="Van de Peer Y."/>
            <person name="Moreau H."/>
        </authorList>
    </citation>
    <scope>NUCLEOTIDE SEQUENCE [LARGE SCALE GENOMIC DNA]</scope>
    <source>
        <strain evidence="4 6">OTTH0595</strain>
    </source>
</reference>
<dbReference type="KEGG" id="ota:OT_ostta17g00170"/>
<evidence type="ECO:0000313" key="4">
    <source>
        <dbReference type="EMBL" id="CAL57749.1"/>
    </source>
</evidence>
<dbReference type="EMBL" id="CAID01000017">
    <property type="protein sequence ID" value="CAL57749.1"/>
    <property type="molecule type" value="Genomic_DNA"/>
</dbReference>
<accession>A0A454XNX1</accession>
<keyword evidence="6" id="KW-1185">Reference proteome</keyword>
<dbReference type="Proteomes" id="UP000009170">
    <property type="component" value="Unassembled WGS sequence"/>
</dbReference>
<feature type="transmembrane region" description="Helical" evidence="2">
    <location>
        <begin position="181"/>
        <end position="198"/>
    </location>
</feature>
<keyword evidence="2" id="KW-0812">Transmembrane</keyword>
<dbReference type="GO" id="GO:0015297">
    <property type="term" value="F:antiporter activity"/>
    <property type="evidence" value="ECO:0007669"/>
    <property type="project" value="InterPro"/>
</dbReference>
<evidence type="ECO:0000313" key="5">
    <source>
        <dbReference type="EMBL" id="OUS45284.1"/>
    </source>
</evidence>
<dbReference type="RefSeq" id="XP_003083782.1">
    <property type="nucleotide sequence ID" value="XM_003083734.1"/>
</dbReference>
<dbReference type="GO" id="GO:0016020">
    <property type="term" value="C:membrane"/>
    <property type="evidence" value="ECO:0007669"/>
    <property type="project" value="InterPro"/>
</dbReference>
<feature type="transmembrane region" description="Helical" evidence="2">
    <location>
        <begin position="416"/>
        <end position="436"/>
    </location>
</feature>
<protein>
    <recommendedName>
        <fullName evidence="2">Protein DETOXIFICATION</fullName>
    </recommendedName>
    <alternativeName>
        <fullName evidence="2">Multidrug and toxic compound extrusion protein</fullName>
    </alternativeName>
</protein>
<proteinExistence type="inferred from homology"/>
<feature type="transmembrane region" description="Helical" evidence="2">
    <location>
        <begin position="111"/>
        <end position="131"/>
    </location>
</feature>
<dbReference type="EMBL" id="KZ155790">
    <property type="protein sequence ID" value="OUS45284.1"/>
    <property type="molecule type" value="Genomic_DNA"/>
</dbReference>
<feature type="transmembrane region" description="Helical" evidence="2">
    <location>
        <begin position="265"/>
        <end position="287"/>
    </location>
</feature>
<organism evidence="4 6">
    <name type="scientific">Ostreococcus tauri</name>
    <name type="common">Marine green alga</name>
    <dbReference type="NCBI Taxonomy" id="70448"/>
    <lineage>
        <taxon>Eukaryota</taxon>
        <taxon>Viridiplantae</taxon>
        <taxon>Chlorophyta</taxon>
        <taxon>Mamiellophyceae</taxon>
        <taxon>Mamiellales</taxon>
        <taxon>Bathycoccaceae</taxon>
        <taxon>Ostreococcus</taxon>
    </lineage>
</organism>
<feature type="region of interest" description="Disordered" evidence="3">
    <location>
        <begin position="1"/>
        <end position="24"/>
    </location>
</feature>
<name>Q00TR7_OSTTA</name>
<sequence>MFDTKRNRDVDVESVNASSPSTSRPSWVRRELKIVGRIVPPIVAQYGSQQLVMATQLIYCGNVSRRALTTMTVASTLWNMVWMPITGAGTAMDALGSQAHGMQDARAVKSWAMLTTFSLLAWCVPATAFLAGSESVSKTFFHAKSEDAVEIRNCALIMALGLWPLAVTLGLQKYASVQNKVWAVGATSILTLFANVAFHEAFVRSAGGGVIGSSWAMVCSRCVNLVSILIWIGVDETWWRGGALEEHRAAFAAITKKMTQRVAQLSSSGVLMVFGEAFAFELTVVLASRLGEVSLGAHMVMLNIATFTFMCGPMAFGTSASIRVGNLLGAGDPWLAKRSAWLVIAMSMTFMLCCAVTIITAAKEIAKLYTGGDADITRELMLIAPFGAMFQICDGLLGACNGVLRACGKLALIAKSNLVSLWTFGVLSAFLFTYVGDAGVRGLWWGLAIGVISAGSFLAILVVRLDWTLESEKAKTAATNVVRDDPDDSVAPDHADSVAELT</sequence>
<dbReference type="STRING" id="70448.Q00TR7"/>
<dbReference type="NCBIfam" id="TIGR00797">
    <property type="entry name" value="matE"/>
    <property type="match status" value="1"/>
</dbReference>
<comment type="similarity">
    <text evidence="1 2">Belongs to the multi antimicrobial extrusion (MATE) (TC 2.A.66.1) family.</text>
</comment>
<accession>A0A1Y5IAN8</accession>
<evidence type="ECO:0000256" key="3">
    <source>
        <dbReference type="SAM" id="MobiDB-lite"/>
    </source>
</evidence>